<organism evidence="1 2">
    <name type="scientific">Paracandidimonas soli</name>
    <dbReference type="NCBI Taxonomy" id="1917182"/>
    <lineage>
        <taxon>Bacteria</taxon>
        <taxon>Pseudomonadati</taxon>
        <taxon>Pseudomonadota</taxon>
        <taxon>Betaproteobacteria</taxon>
        <taxon>Burkholderiales</taxon>
        <taxon>Alcaligenaceae</taxon>
        <taxon>Paracandidimonas</taxon>
    </lineage>
</organism>
<name>A0A4R3V6G3_9BURK</name>
<reference evidence="1 2" key="1">
    <citation type="submission" date="2019-03" db="EMBL/GenBank/DDBJ databases">
        <title>Genomic Encyclopedia of Type Strains, Phase IV (KMG-IV): sequencing the most valuable type-strain genomes for metagenomic binning, comparative biology and taxonomic classification.</title>
        <authorList>
            <person name="Goeker M."/>
        </authorList>
    </citation>
    <scope>NUCLEOTIDE SEQUENCE [LARGE SCALE GENOMIC DNA]</scope>
    <source>
        <strain evidence="1 2">DSM 100048</strain>
    </source>
</reference>
<evidence type="ECO:0000313" key="2">
    <source>
        <dbReference type="Proteomes" id="UP000294692"/>
    </source>
</evidence>
<dbReference type="AlphaFoldDB" id="A0A4R3V6G3"/>
<protein>
    <submittedName>
        <fullName evidence="1">Uncharacterized protein</fullName>
    </submittedName>
</protein>
<dbReference type="InterPro" id="IPR007460">
    <property type="entry name" value="BrnT_toxin"/>
</dbReference>
<dbReference type="EMBL" id="SMBX01000003">
    <property type="protein sequence ID" value="TCV00586.1"/>
    <property type="molecule type" value="Genomic_DNA"/>
</dbReference>
<evidence type="ECO:0000313" key="1">
    <source>
        <dbReference type="EMBL" id="TCV00586.1"/>
    </source>
</evidence>
<dbReference type="Gene3D" id="3.10.450.530">
    <property type="entry name" value="Ribonuclease toxin, BrnT, of type II toxin-antitoxin system"/>
    <property type="match status" value="1"/>
</dbReference>
<keyword evidence="2" id="KW-1185">Reference proteome</keyword>
<comment type="caution">
    <text evidence="1">The sequence shown here is derived from an EMBL/GenBank/DDBJ whole genome shotgun (WGS) entry which is preliminary data.</text>
</comment>
<gene>
    <name evidence="1" type="ORF">EV686_103167</name>
</gene>
<dbReference type="InterPro" id="IPR038573">
    <property type="entry name" value="BrnT_sf"/>
</dbReference>
<proteinExistence type="predicted"/>
<dbReference type="RefSeq" id="WP_341539330.1">
    <property type="nucleotide sequence ID" value="NZ_JBEBWM010000048.1"/>
</dbReference>
<dbReference type="Proteomes" id="UP000294692">
    <property type="component" value="Unassembled WGS sequence"/>
</dbReference>
<sequence>MYIKSIQITYDQAKDRANQAKHGVSLADAQAFEWNDALSREDDRQAYGEERMSAIGYIGKRLHVAIYTDRGNIRRIISLRKANKREERQYAEA</sequence>
<dbReference type="Pfam" id="PF04365">
    <property type="entry name" value="BrnT_toxin"/>
    <property type="match status" value="1"/>
</dbReference>
<accession>A0A4R3V6G3</accession>